<comment type="caution">
    <text evidence="1">The sequence shown here is derived from an EMBL/GenBank/DDBJ whole genome shotgun (WGS) entry which is preliminary data.</text>
</comment>
<reference evidence="2" key="1">
    <citation type="journal article" date="2015" name="Nat. Genet.">
        <title>The genome and transcriptome of the zoonotic hookworm Ancylostoma ceylanicum identify infection-specific gene families.</title>
        <authorList>
            <person name="Schwarz E.M."/>
            <person name="Hu Y."/>
            <person name="Antoshechkin I."/>
            <person name="Miller M.M."/>
            <person name="Sternberg P.W."/>
            <person name="Aroian R.V."/>
        </authorList>
    </citation>
    <scope>NUCLEOTIDE SEQUENCE</scope>
    <source>
        <strain evidence="2">HY135</strain>
    </source>
</reference>
<organism evidence="1 2">
    <name type="scientific">Ancylostoma ceylanicum</name>
    <dbReference type="NCBI Taxonomy" id="53326"/>
    <lineage>
        <taxon>Eukaryota</taxon>
        <taxon>Metazoa</taxon>
        <taxon>Ecdysozoa</taxon>
        <taxon>Nematoda</taxon>
        <taxon>Chromadorea</taxon>
        <taxon>Rhabditida</taxon>
        <taxon>Rhabditina</taxon>
        <taxon>Rhabditomorpha</taxon>
        <taxon>Strongyloidea</taxon>
        <taxon>Ancylostomatidae</taxon>
        <taxon>Ancylostomatinae</taxon>
        <taxon>Ancylostoma</taxon>
    </lineage>
</organism>
<accession>A0A016W3W1</accession>
<gene>
    <name evidence="1" type="primary">Acey_s0001.g185</name>
    <name evidence="1" type="ORF">Y032_0001g185</name>
</gene>
<name>A0A016W3W1_9BILA</name>
<keyword evidence="2" id="KW-1185">Reference proteome</keyword>
<dbReference type="EMBL" id="JARK01001337">
    <property type="protein sequence ID" value="EYC33977.1"/>
    <property type="molecule type" value="Genomic_DNA"/>
</dbReference>
<dbReference type="AlphaFoldDB" id="A0A016W3W1"/>
<sequence>MKQQRFIPNMCCENPSLTVYLSAYRIKKLLTWGRPRVIDKLSARNNWKGRASQLWVNGNRAVELCVFGMLDSSERPSNTHSS</sequence>
<proteinExistence type="predicted"/>
<evidence type="ECO:0000313" key="1">
    <source>
        <dbReference type="EMBL" id="EYC33977.1"/>
    </source>
</evidence>
<protein>
    <submittedName>
        <fullName evidence="1">Uncharacterized protein</fullName>
    </submittedName>
</protein>
<dbReference type="Proteomes" id="UP000024635">
    <property type="component" value="Unassembled WGS sequence"/>
</dbReference>
<evidence type="ECO:0000313" key="2">
    <source>
        <dbReference type="Proteomes" id="UP000024635"/>
    </source>
</evidence>